<name>A0A5C3L816_COPMA</name>
<feature type="compositionally biased region" description="Basic residues" evidence="1">
    <location>
        <begin position="277"/>
        <end position="289"/>
    </location>
</feature>
<reference evidence="2 3" key="1">
    <citation type="journal article" date="2019" name="Nat. Ecol. Evol.">
        <title>Megaphylogeny resolves global patterns of mushroom evolution.</title>
        <authorList>
            <person name="Varga T."/>
            <person name="Krizsan K."/>
            <person name="Foldi C."/>
            <person name="Dima B."/>
            <person name="Sanchez-Garcia M."/>
            <person name="Sanchez-Ramirez S."/>
            <person name="Szollosi G.J."/>
            <person name="Szarkandi J.G."/>
            <person name="Papp V."/>
            <person name="Albert L."/>
            <person name="Andreopoulos W."/>
            <person name="Angelini C."/>
            <person name="Antonin V."/>
            <person name="Barry K.W."/>
            <person name="Bougher N.L."/>
            <person name="Buchanan P."/>
            <person name="Buyck B."/>
            <person name="Bense V."/>
            <person name="Catcheside P."/>
            <person name="Chovatia M."/>
            <person name="Cooper J."/>
            <person name="Damon W."/>
            <person name="Desjardin D."/>
            <person name="Finy P."/>
            <person name="Geml J."/>
            <person name="Haridas S."/>
            <person name="Hughes K."/>
            <person name="Justo A."/>
            <person name="Karasinski D."/>
            <person name="Kautmanova I."/>
            <person name="Kiss B."/>
            <person name="Kocsube S."/>
            <person name="Kotiranta H."/>
            <person name="LaButti K.M."/>
            <person name="Lechner B.E."/>
            <person name="Liimatainen K."/>
            <person name="Lipzen A."/>
            <person name="Lukacs Z."/>
            <person name="Mihaltcheva S."/>
            <person name="Morgado L.N."/>
            <person name="Niskanen T."/>
            <person name="Noordeloos M.E."/>
            <person name="Ohm R.A."/>
            <person name="Ortiz-Santana B."/>
            <person name="Ovrebo C."/>
            <person name="Racz N."/>
            <person name="Riley R."/>
            <person name="Savchenko A."/>
            <person name="Shiryaev A."/>
            <person name="Soop K."/>
            <person name="Spirin V."/>
            <person name="Szebenyi C."/>
            <person name="Tomsovsky M."/>
            <person name="Tulloss R.E."/>
            <person name="Uehling J."/>
            <person name="Grigoriev I.V."/>
            <person name="Vagvolgyi C."/>
            <person name="Papp T."/>
            <person name="Martin F.M."/>
            <person name="Miettinen O."/>
            <person name="Hibbett D.S."/>
            <person name="Nagy L.G."/>
        </authorList>
    </citation>
    <scope>NUCLEOTIDE SEQUENCE [LARGE SCALE GENOMIC DNA]</scope>
    <source>
        <strain evidence="2 3">CBS 121175</strain>
    </source>
</reference>
<organism evidence="2 3">
    <name type="scientific">Coprinopsis marcescibilis</name>
    <name type="common">Agaric fungus</name>
    <name type="synonym">Psathyrella marcescibilis</name>
    <dbReference type="NCBI Taxonomy" id="230819"/>
    <lineage>
        <taxon>Eukaryota</taxon>
        <taxon>Fungi</taxon>
        <taxon>Dikarya</taxon>
        <taxon>Basidiomycota</taxon>
        <taxon>Agaricomycotina</taxon>
        <taxon>Agaricomycetes</taxon>
        <taxon>Agaricomycetidae</taxon>
        <taxon>Agaricales</taxon>
        <taxon>Agaricineae</taxon>
        <taxon>Psathyrellaceae</taxon>
        <taxon>Coprinopsis</taxon>
    </lineage>
</organism>
<dbReference type="OrthoDB" id="3438340at2759"/>
<feature type="compositionally biased region" description="Basic and acidic residues" evidence="1">
    <location>
        <begin position="93"/>
        <end position="105"/>
    </location>
</feature>
<dbReference type="EMBL" id="ML210153">
    <property type="protein sequence ID" value="TFK28900.1"/>
    <property type="molecule type" value="Genomic_DNA"/>
</dbReference>
<evidence type="ECO:0000256" key="1">
    <source>
        <dbReference type="SAM" id="MobiDB-lite"/>
    </source>
</evidence>
<keyword evidence="3" id="KW-1185">Reference proteome</keyword>
<feature type="compositionally biased region" description="Polar residues" evidence="1">
    <location>
        <begin position="190"/>
        <end position="225"/>
    </location>
</feature>
<evidence type="ECO:0000313" key="2">
    <source>
        <dbReference type="EMBL" id="TFK28900.1"/>
    </source>
</evidence>
<dbReference type="AlphaFoldDB" id="A0A5C3L816"/>
<accession>A0A5C3L816</accession>
<dbReference type="STRING" id="230819.A0A5C3L816"/>
<feature type="region of interest" description="Disordered" evidence="1">
    <location>
        <begin position="30"/>
        <end position="310"/>
    </location>
</feature>
<protein>
    <submittedName>
        <fullName evidence="2">Uncharacterized protein</fullName>
    </submittedName>
</protein>
<gene>
    <name evidence="2" type="ORF">FA15DRAFT_665000</name>
</gene>
<feature type="compositionally biased region" description="Basic and acidic residues" evidence="1">
    <location>
        <begin position="45"/>
        <end position="58"/>
    </location>
</feature>
<evidence type="ECO:0000313" key="3">
    <source>
        <dbReference type="Proteomes" id="UP000307440"/>
    </source>
</evidence>
<proteinExistence type="predicted"/>
<feature type="compositionally biased region" description="Polar residues" evidence="1">
    <location>
        <begin position="298"/>
        <end position="310"/>
    </location>
</feature>
<feature type="compositionally biased region" description="Polar residues" evidence="1">
    <location>
        <begin position="146"/>
        <end position="180"/>
    </location>
</feature>
<dbReference type="Proteomes" id="UP000307440">
    <property type="component" value="Unassembled WGS sequence"/>
</dbReference>
<sequence length="310" mass="33098">MASEPDEDAINIEDLQAQIDLSMSFAQSLASSWVKPRKGTNTSSRSKELESEILESAKRPSRLGVGANVSESAQYSSREAARLKGQLVGKKRPRDESERTTTKPGDDDDGEESRATAIKKKTKKDPFALPRKKSKKESPQVVPVNGANSATLSGTLTPSSKSESTQAAKGSTTQSKSVSLPESPKAKPNVQLSPVSASPNEDNLTSNKPGQDNKPLQRTGSSTPTPKDRPKSGYLALLPPVSPNAKLPTGISNIPLLNLSENSESEDDATGQPSTSPKKKRKRKKKKKKYTDGPGINHSVTNAADGQIKS</sequence>